<evidence type="ECO:0000313" key="1">
    <source>
        <dbReference type="EMBL" id="SCW45176.1"/>
    </source>
</evidence>
<dbReference type="EMBL" id="FMTP01000001">
    <property type="protein sequence ID" value="SCW45176.1"/>
    <property type="molecule type" value="Genomic_DNA"/>
</dbReference>
<name>A0A1G4QKM6_9HYPH</name>
<sequence>MPAALNDPMTVKLKTLRNRLLAEQRDLISIAAEINSLPSDKTIQKIANLEVAIGAVESMLDEAAGERPAN</sequence>
<dbReference type="STRING" id="177413.SAMN05660859_1278"/>
<keyword evidence="2" id="KW-1185">Reference proteome</keyword>
<evidence type="ECO:0000313" key="2">
    <source>
        <dbReference type="Proteomes" id="UP000198889"/>
    </source>
</evidence>
<accession>A0A1G4QKM6</accession>
<proteinExistence type="predicted"/>
<gene>
    <name evidence="1" type="ORF">SAMN05660859_1278</name>
</gene>
<protein>
    <submittedName>
        <fullName evidence="1">Uncharacterized protein</fullName>
    </submittedName>
</protein>
<dbReference type="AlphaFoldDB" id="A0A1G4QKM6"/>
<organism evidence="1 2">
    <name type="scientific">Ancylobacter rudongensis</name>
    <dbReference type="NCBI Taxonomy" id="177413"/>
    <lineage>
        <taxon>Bacteria</taxon>
        <taxon>Pseudomonadati</taxon>
        <taxon>Pseudomonadota</taxon>
        <taxon>Alphaproteobacteria</taxon>
        <taxon>Hyphomicrobiales</taxon>
        <taxon>Xanthobacteraceae</taxon>
        <taxon>Ancylobacter</taxon>
    </lineage>
</organism>
<dbReference type="Proteomes" id="UP000198889">
    <property type="component" value="Unassembled WGS sequence"/>
</dbReference>
<dbReference type="RefSeq" id="WP_244517600.1">
    <property type="nucleotide sequence ID" value="NZ_FMTP01000001.1"/>
</dbReference>
<reference evidence="2" key="1">
    <citation type="submission" date="2016-10" db="EMBL/GenBank/DDBJ databases">
        <authorList>
            <person name="Varghese N."/>
            <person name="Submissions S."/>
        </authorList>
    </citation>
    <scope>NUCLEOTIDE SEQUENCE [LARGE SCALE GENOMIC DNA]</scope>
    <source>
        <strain evidence="2">CGMCC 1.1761</strain>
    </source>
</reference>